<evidence type="ECO:0000256" key="1">
    <source>
        <dbReference type="SAM" id="MobiDB-lite"/>
    </source>
</evidence>
<evidence type="ECO:0000313" key="4">
    <source>
        <dbReference type="Proteomes" id="UP000219799"/>
    </source>
</evidence>
<keyword evidence="2" id="KW-0472">Membrane</keyword>
<keyword evidence="2" id="KW-0812">Transmembrane</keyword>
<feature type="transmembrane region" description="Helical" evidence="2">
    <location>
        <begin position="28"/>
        <end position="51"/>
    </location>
</feature>
<evidence type="ECO:0000256" key="2">
    <source>
        <dbReference type="SAM" id="Phobius"/>
    </source>
</evidence>
<feature type="region of interest" description="Disordered" evidence="1">
    <location>
        <begin position="61"/>
        <end position="169"/>
    </location>
</feature>
<dbReference type="EMBL" id="LT594496">
    <property type="protein sequence ID" value="SBT79232.1"/>
    <property type="molecule type" value="Genomic_DNA"/>
</dbReference>
<dbReference type="AlphaFoldDB" id="A0A1C3KYA7"/>
<protein>
    <submittedName>
        <fullName evidence="3">Uncharacterized protein</fullName>
    </submittedName>
</protein>
<feature type="compositionally biased region" description="Low complexity" evidence="1">
    <location>
        <begin position="95"/>
        <end position="169"/>
    </location>
</feature>
<feature type="compositionally biased region" description="Basic and acidic residues" evidence="1">
    <location>
        <begin position="70"/>
        <end position="80"/>
    </location>
</feature>
<proteinExistence type="predicted"/>
<feature type="transmembrane region" description="Helical" evidence="2">
    <location>
        <begin position="274"/>
        <end position="296"/>
    </location>
</feature>
<reference evidence="3 4" key="1">
    <citation type="submission" date="2016-06" db="EMBL/GenBank/DDBJ databases">
        <authorList>
            <consortium name="Pathogen Informatics"/>
        </authorList>
    </citation>
    <scope>NUCLEOTIDE SEQUENCE [LARGE SCALE GENOMIC DNA]</scope>
    <source>
        <strain evidence="3">PmlGA01</strain>
    </source>
</reference>
<evidence type="ECO:0000313" key="3">
    <source>
        <dbReference type="EMBL" id="SBT79232.1"/>
    </source>
</evidence>
<accession>A0A1C3KYA7</accession>
<dbReference type="Proteomes" id="UP000219799">
    <property type="component" value="Chromosome 8"/>
</dbReference>
<keyword evidence="2" id="KW-1133">Transmembrane helix</keyword>
<gene>
    <name evidence="3" type="primary">PmlGA01_080019400</name>
    <name evidence="3" type="ORF">PMLGA01_080019400</name>
</gene>
<dbReference type="VEuPathDB" id="PlasmoDB:PmUG01_08032100"/>
<name>A0A1C3KYA7_PLAMA</name>
<organism evidence="3 4">
    <name type="scientific">Plasmodium malariae</name>
    <dbReference type="NCBI Taxonomy" id="5858"/>
    <lineage>
        <taxon>Eukaryota</taxon>
        <taxon>Sar</taxon>
        <taxon>Alveolata</taxon>
        <taxon>Apicomplexa</taxon>
        <taxon>Aconoidasida</taxon>
        <taxon>Haemosporida</taxon>
        <taxon>Plasmodiidae</taxon>
        <taxon>Plasmodium</taxon>
        <taxon>Plasmodium (Plasmodium)</taxon>
    </lineage>
</organism>
<sequence length="322" mass="36394">MFNVYDQNDHSCKRTQKKKKIKYKKNTWFFLFFFSISVILYFSSGSFVVFAKNVNKNDVTNGLINNNNKHISDNKNVGDSKKRKKKREDELITVNTSPTNSNISYNSNSNTNSNTSSNTNSNTNGNTNGNTNSNINSNINSNTNSNTNSNINSNINSNTNGNTNSNINSNTNSNINSNININTNGNINEEIRRDLLMDTFNIKKFEDDAYKLNFLEGGLMDSANVIKNSSFIFDAVKYLFKGIKEGHLKPPDFKDTPGLRSEMDNNAGEIKRLIIIKIIKCAAVLMLLYIIVRLIFSFFKKLFNLIFVILFKTIKFCCCGGK</sequence>